<keyword evidence="1" id="KW-0472">Membrane</keyword>
<gene>
    <name evidence="2" type="ORF">KIN_03220</name>
</gene>
<evidence type="ECO:0000313" key="3">
    <source>
        <dbReference type="Proteomes" id="UP000436822"/>
    </source>
</evidence>
<name>A0A6N6JD60_9RHOB</name>
<feature type="transmembrane region" description="Helical" evidence="1">
    <location>
        <begin position="91"/>
        <end position="111"/>
    </location>
</feature>
<accession>A0A6N6JD60</accession>
<keyword evidence="1" id="KW-1133">Transmembrane helix</keyword>
<organism evidence="2 3">
    <name type="scientific">Litoreibacter roseus</name>
    <dbReference type="NCBI Taxonomy" id="2601869"/>
    <lineage>
        <taxon>Bacteria</taxon>
        <taxon>Pseudomonadati</taxon>
        <taxon>Pseudomonadota</taxon>
        <taxon>Alphaproteobacteria</taxon>
        <taxon>Rhodobacterales</taxon>
        <taxon>Roseobacteraceae</taxon>
        <taxon>Litoreibacter</taxon>
    </lineage>
</organism>
<comment type="caution">
    <text evidence="2">The sequence shown here is derived from an EMBL/GenBank/DDBJ whole genome shotgun (WGS) entry which is preliminary data.</text>
</comment>
<evidence type="ECO:0000313" key="2">
    <source>
        <dbReference type="EMBL" id="GFE63248.1"/>
    </source>
</evidence>
<keyword evidence="3" id="KW-1185">Reference proteome</keyword>
<dbReference type="AlphaFoldDB" id="A0A6N6JD60"/>
<evidence type="ECO:0000256" key="1">
    <source>
        <dbReference type="SAM" id="Phobius"/>
    </source>
</evidence>
<proteinExistence type="predicted"/>
<protein>
    <submittedName>
        <fullName evidence="2">Uncharacterized protein</fullName>
    </submittedName>
</protein>
<sequence length="155" mass="17052">MTTDTTSPHTSNPQAKVIQNMSKPLGIWVTLVFCALVTLAMTYNLFEAVNSMWGSLEPIVRPSAMIGLSLIVAALHVIWAVFAWKLSKRTTLAAIVTAAVLFSIYGLFALAPQLLFYDPTVSNANFSPRILMIWGIIYAVLIGWSYSLTRKGKLT</sequence>
<keyword evidence="1" id="KW-0812">Transmembrane</keyword>
<feature type="transmembrane region" description="Helical" evidence="1">
    <location>
        <begin position="25"/>
        <end position="46"/>
    </location>
</feature>
<feature type="transmembrane region" description="Helical" evidence="1">
    <location>
        <begin position="131"/>
        <end position="149"/>
    </location>
</feature>
<reference evidence="2 3" key="1">
    <citation type="submission" date="2019-12" db="EMBL/GenBank/DDBJ databases">
        <title>Litoreibacter badius sp. nov., a novel bacteriochlorophyll a-containing bacterium in the genus Litoreibacter.</title>
        <authorList>
            <person name="Kanamuro M."/>
            <person name="Takabe Y."/>
            <person name="Mori K."/>
            <person name="Takaichi S."/>
            <person name="Hanada S."/>
        </authorList>
    </citation>
    <scope>NUCLEOTIDE SEQUENCE [LARGE SCALE GENOMIC DNA]</scope>
    <source>
        <strain evidence="2 3">K6</strain>
    </source>
</reference>
<dbReference type="RefSeq" id="WP_159804199.1">
    <property type="nucleotide sequence ID" value="NZ_BLJE01000001.1"/>
</dbReference>
<feature type="transmembrane region" description="Helical" evidence="1">
    <location>
        <begin position="66"/>
        <end position="84"/>
    </location>
</feature>
<dbReference type="EMBL" id="BLJE01000001">
    <property type="protein sequence ID" value="GFE63248.1"/>
    <property type="molecule type" value="Genomic_DNA"/>
</dbReference>
<dbReference type="Proteomes" id="UP000436822">
    <property type="component" value="Unassembled WGS sequence"/>
</dbReference>